<dbReference type="Proteomes" id="UP000823388">
    <property type="component" value="Chromosome 1N"/>
</dbReference>
<proteinExistence type="predicted"/>
<reference evidence="2" key="1">
    <citation type="submission" date="2020-05" db="EMBL/GenBank/DDBJ databases">
        <title>WGS assembly of Panicum virgatum.</title>
        <authorList>
            <person name="Lovell J.T."/>
            <person name="Jenkins J."/>
            <person name="Shu S."/>
            <person name="Juenger T.E."/>
            <person name="Schmutz J."/>
        </authorList>
    </citation>
    <scope>NUCLEOTIDE SEQUENCE</scope>
    <source>
        <strain evidence="2">AP13</strain>
    </source>
</reference>
<evidence type="ECO:0000256" key="1">
    <source>
        <dbReference type="SAM" id="MobiDB-lite"/>
    </source>
</evidence>
<accession>A0A8T0WQQ5</accession>
<feature type="compositionally biased region" description="Basic and acidic residues" evidence="1">
    <location>
        <begin position="84"/>
        <end position="100"/>
    </location>
</feature>
<feature type="region of interest" description="Disordered" evidence="1">
    <location>
        <begin position="1"/>
        <end position="107"/>
    </location>
</feature>
<comment type="caution">
    <text evidence="2">The sequence shown here is derived from an EMBL/GenBank/DDBJ whole genome shotgun (WGS) entry which is preliminary data.</text>
</comment>
<dbReference type="EMBL" id="CM029038">
    <property type="protein sequence ID" value="KAG2648096.1"/>
    <property type="molecule type" value="Genomic_DNA"/>
</dbReference>
<protein>
    <submittedName>
        <fullName evidence="2">Uncharacterized protein</fullName>
    </submittedName>
</protein>
<evidence type="ECO:0000313" key="3">
    <source>
        <dbReference type="Proteomes" id="UP000823388"/>
    </source>
</evidence>
<dbReference type="AlphaFoldDB" id="A0A8T0WQQ5"/>
<gene>
    <name evidence="2" type="ORF">PVAP13_1NG051316</name>
</gene>
<organism evidence="2 3">
    <name type="scientific">Panicum virgatum</name>
    <name type="common">Blackwell switchgrass</name>
    <dbReference type="NCBI Taxonomy" id="38727"/>
    <lineage>
        <taxon>Eukaryota</taxon>
        <taxon>Viridiplantae</taxon>
        <taxon>Streptophyta</taxon>
        <taxon>Embryophyta</taxon>
        <taxon>Tracheophyta</taxon>
        <taxon>Spermatophyta</taxon>
        <taxon>Magnoliopsida</taxon>
        <taxon>Liliopsida</taxon>
        <taxon>Poales</taxon>
        <taxon>Poaceae</taxon>
        <taxon>PACMAD clade</taxon>
        <taxon>Panicoideae</taxon>
        <taxon>Panicodae</taxon>
        <taxon>Paniceae</taxon>
        <taxon>Panicinae</taxon>
        <taxon>Panicum</taxon>
        <taxon>Panicum sect. Hiantes</taxon>
    </lineage>
</organism>
<keyword evidence="3" id="KW-1185">Reference proteome</keyword>
<sequence length="107" mass="11351">MLGVGDMFRSSNQWCSSPEILDGGRLAPSRSVHRAGRAEQQRPHPRSRVEGASTSPPPPPCSSASSSMNQTAGAASAQRGAVDGGRRCRGGREAARDLHSVRQWAKN</sequence>
<name>A0A8T0WQQ5_PANVG</name>
<evidence type="ECO:0000313" key="2">
    <source>
        <dbReference type="EMBL" id="KAG2648096.1"/>
    </source>
</evidence>